<evidence type="ECO:0000313" key="2">
    <source>
        <dbReference type="EMBL" id="QHT11845.1"/>
    </source>
</evidence>
<sequence length="75" mass="9172">MKNIRESCIEFFKSEDIKRDIKETIKPVVNIIYNEIYVYLWLLCFYHIFFIFIVLANLFLLLKLLAINKKVIHFE</sequence>
<dbReference type="EMBL" id="MN739538">
    <property type="protein sequence ID" value="QHT11845.1"/>
    <property type="molecule type" value="Genomic_DNA"/>
</dbReference>
<keyword evidence="1" id="KW-1133">Transmembrane helix</keyword>
<accession>A0A6C0D823</accession>
<dbReference type="AlphaFoldDB" id="A0A6C0D823"/>
<proteinExistence type="predicted"/>
<feature type="transmembrane region" description="Helical" evidence="1">
    <location>
        <begin position="36"/>
        <end position="62"/>
    </location>
</feature>
<organism evidence="2">
    <name type="scientific">viral metagenome</name>
    <dbReference type="NCBI Taxonomy" id="1070528"/>
    <lineage>
        <taxon>unclassified sequences</taxon>
        <taxon>metagenomes</taxon>
        <taxon>organismal metagenomes</taxon>
    </lineage>
</organism>
<evidence type="ECO:0000256" key="1">
    <source>
        <dbReference type="SAM" id="Phobius"/>
    </source>
</evidence>
<protein>
    <submittedName>
        <fullName evidence="2">Uncharacterized protein</fullName>
    </submittedName>
</protein>
<name>A0A6C0D823_9ZZZZ</name>
<keyword evidence="1" id="KW-0472">Membrane</keyword>
<reference evidence="2" key="1">
    <citation type="journal article" date="2020" name="Nature">
        <title>Giant virus diversity and host interactions through global metagenomics.</title>
        <authorList>
            <person name="Schulz F."/>
            <person name="Roux S."/>
            <person name="Paez-Espino D."/>
            <person name="Jungbluth S."/>
            <person name="Walsh D.A."/>
            <person name="Denef V.J."/>
            <person name="McMahon K.D."/>
            <person name="Konstantinidis K.T."/>
            <person name="Eloe-Fadrosh E.A."/>
            <person name="Kyrpides N.C."/>
            <person name="Woyke T."/>
        </authorList>
    </citation>
    <scope>NUCLEOTIDE SEQUENCE</scope>
    <source>
        <strain evidence="2">GVMAG-M-3300023174-124</strain>
    </source>
</reference>
<keyword evidence="1" id="KW-0812">Transmembrane</keyword>